<name>A0A1I7MR07_9MICC</name>
<keyword evidence="4" id="KW-1185">Reference proteome</keyword>
<evidence type="ECO:0000313" key="4">
    <source>
        <dbReference type="Proteomes" id="UP000198881"/>
    </source>
</evidence>
<dbReference type="InterPro" id="IPR007712">
    <property type="entry name" value="RelE/ParE_toxin"/>
</dbReference>
<proteinExistence type="inferred from homology"/>
<dbReference type="InterPro" id="IPR051803">
    <property type="entry name" value="TA_system_RelE-like_toxin"/>
</dbReference>
<dbReference type="OrthoDB" id="278204at2"/>
<dbReference type="InterPro" id="IPR035093">
    <property type="entry name" value="RelE/ParE_toxin_dom_sf"/>
</dbReference>
<sequence>MTTRRVLTTRRADEDIEAALETYLTSSSEDVALAFIDAVEAAQQLMAEFPQLGSASLAAEVGIPALRSIALRQFPYLVFYTEDPDAVRIHRMLHSSRDIPATLRDG</sequence>
<evidence type="ECO:0000256" key="1">
    <source>
        <dbReference type="ARBA" id="ARBA00006226"/>
    </source>
</evidence>
<dbReference type="RefSeq" id="WP_091698812.1">
    <property type="nucleotide sequence ID" value="NZ_FPCG01000010.1"/>
</dbReference>
<gene>
    <name evidence="3" type="ORF">SAMN04487966_110113</name>
</gene>
<evidence type="ECO:0000256" key="2">
    <source>
        <dbReference type="ARBA" id="ARBA00022649"/>
    </source>
</evidence>
<keyword evidence="2" id="KW-1277">Toxin-antitoxin system</keyword>
<protein>
    <submittedName>
        <fullName evidence="3">Toxin ParE1/3/4</fullName>
    </submittedName>
</protein>
<dbReference type="PANTHER" id="PTHR33755">
    <property type="entry name" value="TOXIN PARE1-RELATED"/>
    <property type="match status" value="1"/>
</dbReference>
<reference evidence="3 4" key="1">
    <citation type="submission" date="2016-10" db="EMBL/GenBank/DDBJ databases">
        <authorList>
            <person name="de Groot N.N."/>
        </authorList>
    </citation>
    <scope>NUCLEOTIDE SEQUENCE [LARGE SCALE GENOMIC DNA]</scope>
    <source>
        <strain evidence="3 4">CGMCC 1.7054</strain>
    </source>
</reference>
<comment type="similarity">
    <text evidence="1">Belongs to the RelE toxin family.</text>
</comment>
<dbReference type="PANTHER" id="PTHR33755:SF8">
    <property type="entry name" value="TOXIN PARE2"/>
    <property type="match status" value="1"/>
</dbReference>
<dbReference type="Gene3D" id="3.30.2310.20">
    <property type="entry name" value="RelE-like"/>
    <property type="match status" value="1"/>
</dbReference>
<dbReference type="STRING" id="574650.SAMN04487966_110113"/>
<accession>A0A1I7MR07</accession>
<dbReference type="Pfam" id="PF05016">
    <property type="entry name" value="ParE_toxin"/>
    <property type="match status" value="1"/>
</dbReference>
<evidence type="ECO:0000313" key="3">
    <source>
        <dbReference type="EMBL" id="SFV24333.1"/>
    </source>
</evidence>
<organism evidence="3 4">
    <name type="scientific">Micrococcus terreus</name>
    <dbReference type="NCBI Taxonomy" id="574650"/>
    <lineage>
        <taxon>Bacteria</taxon>
        <taxon>Bacillati</taxon>
        <taxon>Actinomycetota</taxon>
        <taxon>Actinomycetes</taxon>
        <taxon>Micrococcales</taxon>
        <taxon>Micrococcaceae</taxon>
        <taxon>Micrococcus</taxon>
    </lineage>
</organism>
<dbReference type="EMBL" id="FPCG01000010">
    <property type="protein sequence ID" value="SFV24333.1"/>
    <property type="molecule type" value="Genomic_DNA"/>
</dbReference>
<dbReference type="Proteomes" id="UP000198881">
    <property type="component" value="Unassembled WGS sequence"/>
</dbReference>
<dbReference type="AlphaFoldDB" id="A0A1I7MR07"/>